<evidence type="ECO:0000313" key="1">
    <source>
        <dbReference type="EMBL" id="URE46431.1"/>
    </source>
</evidence>
<gene>
    <name evidence="1" type="ORF">MUK42_14817</name>
</gene>
<sequence length="95" mass="10733">MQLGGNWAIHHRHDTWAHPVTHHPILDDHVTSFTARHHPPREGLLPVPSVRSSRLGEYTNLKRTVSGHSYDLRDTVRALLPPPPPPLSQFFTGRG</sequence>
<accession>A0A9E7LAJ9</accession>
<reference evidence="1" key="1">
    <citation type="submission" date="2022-05" db="EMBL/GenBank/DDBJ databases">
        <title>The Musa troglodytarum L. genome provides insights into the mechanism of non-climacteric behaviour and enrichment of carotenoids.</title>
        <authorList>
            <person name="Wang J."/>
        </authorList>
    </citation>
    <scope>NUCLEOTIDE SEQUENCE</scope>
    <source>
        <tissue evidence="1">Leaf</tissue>
    </source>
</reference>
<keyword evidence="2" id="KW-1185">Reference proteome</keyword>
<organism evidence="1 2">
    <name type="scientific">Musa troglodytarum</name>
    <name type="common">fe'i banana</name>
    <dbReference type="NCBI Taxonomy" id="320322"/>
    <lineage>
        <taxon>Eukaryota</taxon>
        <taxon>Viridiplantae</taxon>
        <taxon>Streptophyta</taxon>
        <taxon>Embryophyta</taxon>
        <taxon>Tracheophyta</taxon>
        <taxon>Spermatophyta</taxon>
        <taxon>Magnoliopsida</taxon>
        <taxon>Liliopsida</taxon>
        <taxon>Zingiberales</taxon>
        <taxon>Musaceae</taxon>
        <taxon>Musa</taxon>
    </lineage>
</organism>
<dbReference type="AlphaFoldDB" id="A0A9E7LAJ9"/>
<dbReference type="Proteomes" id="UP001055439">
    <property type="component" value="Chromosome 9"/>
</dbReference>
<dbReference type="OrthoDB" id="777695at2759"/>
<evidence type="ECO:0000313" key="2">
    <source>
        <dbReference type="Proteomes" id="UP001055439"/>
    </source>
</evidence>
<dbReference type="EMBL" id="CP097511">
    <property type="protein sequence ID" value="URE46431.1"/>
    <property type="molecule type" value="Genomic_DNA"/>
</dbReference>
<proteinExistence type="predicted"/>
<protein>
    <submittedName>
        <fullName evidence="1">Uncharacterized protein</fullName>
    </submittedName>
</protein>
<name>A0A9E7LAJ9_9LILI</name>